<dbReference type="KEGG" id="tet:TTHERM_00555650"/>
<dbReference type="EMBL" id="GG662828">
    <property type="protein sequence ID" value="EAR89011.2"/>
    <property type="molecule type" value="Genomic_DNA"/>
</dbReference>
<evidence type="ECO:0000313" key="3">
    <source>
        <dbReference type="Proteomes" id="UP000009168"/>
    </source>
</evidence>
<feature type="transmembrane region" description="Helical" evidence="1">
    <location>
        <begin position="642"/>
        <end position="667"/>
    </location>
</feature>
<gene>
    <name evidence="2" type="ORF">TTHERM_00555650</name>
</gene>
<dbReference type="GeneID" id="7840702"/>
<accession>Q22UF9</accession>
<dbReference type="AlphaFoldDB" id="Q22UF9"/>
<dbReference type="Gene3D" id="2.10.220.10">
    <property type="entry name" value="Hormone Receptor, Insulin-like Growth Factor Receptor 1, Chain A, domain 2"/>
    <property type="match status" value="1"/>
</dbReference>
<dbReference type="Proteomes" id="UP000009168">
    <property type="component" value="Unassembled WGS sequence"/>
</dbReference>
<evidence type="ECO:0000256" key="1">
    <source>
        <dbReference type="SAM" id="Phobius"/>
    </source>
</evidence>
<dbReference type="RefSeq" id="XP_001009256.2">
    <property type="nucleotide sequence ID" value="XM_001009256.2"/>
</dbReference>
<keyword evidence="3" id="KW-1185">Reference proteome</keyword>
<sequence>MYTYPDINAKPNMQVFAYLIGYQYQDCQQTQSIELQNSTANQGSFTFEFFTTSKDDITYLKINYVFYENDINTNNNPYYYLFQINDNQFKQISNSKNPLINSGYQQIMAPYLLAANKNITFIMIGLTGYILGQKSNTVNLELSQSQNSLPTNIILIYSKQGDPIVYGYTSSILFFQMKQCDNNKINFKDTCVDQCPSGYFQLLDSQRQILTCQICDISCITCDKATECLTCNDNYPYYLSDKKICKQDYPTKYVCSEQKPDYLIAKQNCVKCDNCLDCNSLQSCCNYNDINSYIQFSNNNCECKDKLTMTIDLQKQKCSFNDPIKMKINDQQNSCICQDSQTMILNLDKSSCDCKDTTTMKFYQNKCVCLDEINMIFQEDKCDCMPSMFFNVTSSKCECRDKNVMQYVLSQKGCDCPQNSILVNDKCICQDRSYYMDQYLKKCIQNPQIANCEIPNEQLPQCLKCYQGYKLVNGICKFCGNGKFFDDVTNDCTQSCIQYCYFCSNKQDCKQYEDQFPCHFSCQICTIPNSSTACSLCSSPTRQFNLTDSSCNCIYGYEETGQIDCQAIQQSYSQSFLTLKTVLHNLSFYMQLVLAITPFFPYIQYSFILQQQIGLISEILPDDIQDLRIELLNEYNNYNFKFFAFMFITASRLLSTQVTFSVIWVFLQLDQLNSNVKALTAASVDSLIIIFFIVSLIYHCKEVFKYFQLQKQSSHISTDTKHMLNESINFQKSSSNNFLIRDINLNQGSVNQNSLTVELETGKQYKNPSILDITTIAIILIFQSFTIINALVVIYLKIKAIIIRLICSRTNKSNIQDNDYMKGIFPQNMDISIIDQILSSNNKFTQKFVQYRKN</sequence>
<keyword evidence="1" id="KW-0472">Membrane</keyword>
<evidence type="ECO:0000313" key="2">
    <source>
        <dbReference type="EMBL" id="EAR89011.2"/>
    </source>
</evidence>
<proteinExistence type="predicted"/>
<keyword evidence="1" id="KW-1133">Transmembrane helix</keyword>
<dbReference type="HOGENOM" id="CLU_028788_0_0_1"/>
<dbReference type="OrthoDB" id="19138at2759"/>
<name>Q22UF9_TETTS</name>
<dbReference type="InterPro" id="IPR009030">
    <property type="entry name" value="Growth_fac_rcpt_cys_sf"/>
</dbReference>
<reference evidence="3" key="1">
    <citation type="journal article" date="2006" name="PLoS Biol.">
        <title>Macronuclear genome sequence of the ciliate Tetrahymena thermophila, a model eukaryote.</title>
        <authorList>
            <person name="Eisen J.A."/>
            <person name="Coyne R.S."/>
            <person name="Wu M."/>
            <person name="Wu D."/>
            <person name="Thiagarajan M."/>
            <person name="Wortman J.R."/>
            <person name="Badger J.H."/>
            <person name="Ren Q."/>
            <person name="Amedeo P."/>
            <person name="Jones K.M."/>
            <person name="Tallon L.J."/>
            <person name="Delcher A.L."/>
            <person name="Salzberg S.L."/>
            <person name="Silva J.C."/>
            <person name="Haas B.J."/>
            <person name="Majoros W.H."/>
            <person name="Farzad M."/>
            <person name="Carlton J.M."/>
            <person name="Smith R.K. Jr."/>
            <person name="Garg J."/>
            <person name="Pearlman R.E."/>
            <person name="Karrer K.M."/>
            <person name="Sun L."/>
            <person name="Manning G."/>
            <person name="Elde N.C."/>
            <person name="Turkewitz A.P."/>
            <person name="Asai D.J."/>
            <person name="Wilkes D.E."/>
            <person name="Wang Y."/>
            <person name="Cai H."/>
            <person name="Collins K."/>
            <person name="Stewart B.A."/>
            <person name="Lee S.R."/>
            <person name="Wilamowska K."/>
            <person name="Weinberg Z."/>
            <person name="Ruzzo W.L."/>
            <person name="Wloga D."/>
            <person name="Gaertig J."/>
            <person name="Frankel J."/>
            <person name="Tsao C.-C."/>
            <person name="Gorovsky M.A."/>
            <person name="Keeling P.J."/>
            <person name="Waller R.F."/>
            <person name="Patron N.J."/>
            <person name="Cherry J.M."/>
            <person name="Stover N.A."/>
            <person name="Krieger C.J."/>
            <person name="del Toro C."/>
            <person name="Ryder H.F."/>
            <person name="Williamson S.C."/>
            <person name="Barbeau R.A."/>
            <person name="Hamilton E.P."/>
            <person name="Orias E."/>
        </authorList>
    </citation>
    <scope>NUCLEOTIDE SEQUENCE [LARGE SCALE GENOMIC DNA]</scope>
    <source>
        <strain evidence="3">SB210</strain>
    </source>
</reference>
<keyword evidence="1 2" id="KW-0812">Transmembrane</keyword>
<dbReference type="SUPFAM" id="SSF57184">
    <property type="entry name" value="Growth factor receptor domain"/>
    <property type="match status" value="2"/>
</dbReference>
<protein>
    <submittedName>
        <fullName evidence="2">Transmembrane protein, putative</fullName>
    </submittedName>
</protein>
<organism evidence="2 3">
    <name type="scientific">Tetrahymena thermophila (strain SB210)</name>
    <dbReference type="NCBI Taxonomy" id="312017"/>
    <lineage>
        <taxon>Eukaryota</taxon>
        <taxon>Sar</taxon>
        <taxon>Alveolata</taxon>
        <taxon>Ciliophora</taxon>
        <taxon>Intramacronucleata</taxon>
        <taxon>Oligohymenophorea</taxon>
        <taxon>Hymenostomatida</taxon>
        <taxon>Tetrahymenina</taxon>
        <taxon>Tetrahymenidae</taxon>
        <taxon>Tetrahymena</taxon>
    </lineage>
</organism>
<feature type="transmembrane region" description="Helical" evidence="1">
    <location>
        <begin position="773"/>
        <end position="796"/>
    </location>
</feature>
<dbReference type="InParanoid" id="Q22UF9"/>
<feature type="transmembrane region" description="Helical" evidence="1">
    <location>
        <begin position="679"/>
        <end position="698"/>
    </location>
</feature>